<feature type="compositionally biased region" description="Polar residues" evidence="1">
    <location>
        <begin position="111"/>
        <end position="120"/>
    </location>
</feature>
<name>A0A2T7NPU9_POMCA</name>
<gene>
    <name evidence="2" type="ORF">C0Q70_16439</name>
</gene>
<feature type="region of interest" description="Disordered" evidence="1">
    <location>
        <begin position="109"/>
        <end position="140"/>
    </location>
</feature>
<accession>A0A2T7NPU9</accession>
<comment type="caution">
    <text evidence="2">The sequence shown here is derived from an EMBL/GenBank/DDBJ whole genome shotgun (WGS) entry which is preliminary data.</text>
</comment>
<feature type="compositionally biased region" description="Polar residues" evidence="1">
    <location>
        <begin position="7"/>
        <end position="36"/>
    </location>
</feature>
<evidence type="ECO:0000256" key="1">
    <source>
        <dbReference type="SAM" id="MobiDB-lite"/>
    </source>
</evidence>
<protein>
    <submittedName>
        <fullName evidence="2">Uncharacterized protein</fullName>
    </submittedName>
</protein>
<keyword evidence="3" id="KW-1185">Reference proteome</keyword>
<reference evidence="2 3" key="1">
    <citation type="submission" date="2018-04" db="EMBL/GenBank/DDBJ databases">
        <title>The genome of golden apple snail Pomacea canaliculata provides insight into stress tolerance and invasive adaptation.</title>
        <authorList>
            <person name="Liu C."/>
            <person name="Liu B."/>
            <person name="Ren Y."/>
            <person name="Zhang Y."/>
            <person name="Wang H."/>
            <person name="Li S."/>
            <person name="Jiang F."/>
            <person name="Yin L."/>
            <person name="Zhang G."/>
            <person name="Qian W."/>
            <person name="Fan W."/>
        </authorList>
    </citation>
    <scope>NUCLEOTIDE SEQUENCE [LARGE SCALE GENOMIC DNA]</scope>
    <source>
        <strain evidence="2">SZHN2017</strain>
        <tissue evidence="2">Muscle</tissue>
    </source>
</reference>
<evidence type="ECO:0000313" key="3">
    <source>
        <dbReference type="Proteomes" id="UP000245119"/>
    </source>
</evidence>
<dbReference type="Proteomes" id="UP000245119">
    <property type="component" value="Linkage Group LG10"/>
</dbReference>
<organism evidence="2 3">
    <name type="scientific">Pomacea canaliculata</name>
    <name type="common">Golden apple snail</name>
    <dbReference type="NCBI Taxonomy" id="400727"/>
    <lineage>
        <taxon>Eukaryota</taxon>
        <taxon>Metazoa</taxon>
        <taxon>Spiralia</taxon>
        <taxon>Lophotrochozoa</taxon>
        <taxon>Mollusca</taxon>
        <taxon>Gastropoda</taxon>
        <taxon>Caenogastropoda</taxon>
        <taxon>Architaenioglossa</taxon>
        <taxon>Ampullarioidea</taxon>
        <taxon>Ampullariidae</taxon>
        <taxon>Pomacea</taxon>
    </lineage>
</organism>
<feature type="compositionally biased region" description="Polar residues" evidence="1">
    <location>
        <begin position="129"/>
        <end position="140"/>
    </location>
</feature>
<dbReference type="STRING" id="400727.A0A2T7NPU9"/>
<evidence type="ECO:0000313" key="2">
    <source>
        <dbReference type="EMBL" id="PVD23176.1"/>
    </source>
</evidence>
<dbReference type="EMBL" id="PZQS01000010">
    <property type="protein sequence ID" value="PVD23176.1"/>
    <property type="molecule type" value="Genomic_DNA"/>
</dbReference>
<proteinExistence type="predicted"/>
<feature type="region of interest" description="Disordered" evidence="1">
    <location>
        <begin position="1"/>
        <end position="38"/>
    </location>
</feature>
<sequence>MPGNMLKSKQGTRMLQSVRSNQLTSSGSRKTTTSEKIISEKPSFVRGIQIYDEEGNDVTPLPLLTLDPSLVRKNQTSILGEGSTTTPSEFASQAAGLSATGSMYGGPFSRSVFTQSNDTDSGPDEDSISEMTSTWSAGITDTTSQGKKLVSVGLEI</sequence>
<dbReference type="AlphaFoldDB" id="A0A2T7NPU9"/>
<dbReference type="OrthoDB" id="10259804at2759"/>